<evidence type="ECO:0000313" key="4">
    <source>
        <dbReference type="Proteomes" id="UP000499080"/>
    </source>
</evidence>
<comment type="caution">
    <text evidence="3">The sequence shown here is derived from an EMBL/GenBank/DDBJ whole genome shotgun (WGS) entry which is preliminary data.</text>
</comment>
<accession>A0A4Y2NQ69</accession>
<keyword evidence="4" id="KW-1185">Reference proteome</keyword>
<sequence>MLGSFYSLILLVSLKVLTVFASDDKSIDKGLKTADVSSEMFEKIKTSDINDVFDLSSALNGTETTVTDGMDHDILLNKTGLSFNGTANETIVHQNSGLHSTGPEGRSLKHLAPGEEYLLSGVSVENIEDGSWGSLPFFKSLIGKGAFDLDKNPKDSKAKRGSGRSSLPNNMMEMMSLMSVMRKADEDDQKSEEKPTGFLAKLSMDPMNIILAAVIPFSLLLAAVIPVLTNQLITGMYIPAVYTIATGERTERSMRGSNSSEFFTPILEKIAYLGAKASEDATADKPDETKARFVKEVVEMITKFVHEKWLKHFGGMQNTKNNCSPDNCTNSHRRGTIS</sequence>
<feature type="signal peptide" evidence="2">
    <location>
        <begin position="1"/>
        <end position="21"/>
    </location>
</feature>
<dbReference type="OrthoDB" id="6432164at2759"/>
<evidence type="ECO:0000256" key="1">
    <source>
        <dbReference type="SAM" id="Phobius"/>
    </source>
</evidence>
<keyword evidence="1" id="KW-1133">Transmembrane helix</keyword>
<feature type="transmembrane region" description="Helical" evidence="1">
    <location>
        <begin position="209"/>
        <end position="228"/>
    </location>
</feature>
<proteinExistence type="predicted"/>
<evidence type="ECO:0000256" key="2">
    <source>
        <dbReference type="SAM" id="SignalP"/>
    </source>
</evidence>
<keyword evidence="2" id="KW-0732">Signal</keyword>
<dbReference type="Proteomes" id="UP000499080">
    <property type="component" value="Unassembled WGS sequence"/>
</dbReference>
<evidence type="ECO:0000313" key="3">
    <source>
        <dbReference type="EMBL" id="GBN40710.1"/>
    </source>
</evidence>
<organism evidence="3 4">
    <name type="scientific">Araneus ventricosus</name>
    <name type="common">Orbweaver spider</name>
    <name type="synonym">Epeira ventricosa</name>
    <dbReference type="NCBI Taxonomy" id="182803"/>
    <lineage>
        <taxon>Eukaryota</taxon>
        <taxon>Metazoa</taxon>
        <taxon>Ecdysozoa</taxon>
        <taxon>Arthropoda</taxon>
        <taxon>Chelicerata</taxon>
        <taxon>Arachnida</taxon>
        <taxon>Araneae</taxon>
        <taxon>Araneomorphae</taxon>
        <taxon>Entelegynae</taxon>
        <taxon>Araneoidea</taxon>
        <taxon>Araneidae</taxon>
        <taxon>Araneus</taxon>
    </lineage>
</organism>
<name>A0A4Y2NQ69_ARAVE</name>
<protein>
    <submittedName>
        <fullName evidence="3">Uncharacterized protein</fullName>
    </submittedName>
</protein>
<feature type="chain" id="PRO_5021431715" evidence="2">
    <location>
        <begin position="22"/>
        <end position="338"/>
    </location>
</feature>
<keyword evidence="1" id="KW-0472">Membrane</keyword>
<dbReference type="EMBL" id="BGPR01009544">
    <property type="protein sequence ID" value="GBN40710.1"/>
    <property type="molecule type" value="Genomic_DNA"/>
</dbReference>
<dbReference type="AlphaFoldDB" id="A0A4Y2NQ69"/>
<reference evidence="3 4" key="1">
    <citation type="journal article" date="2019" name="Sci. Rep.">
        <title>Orb-weaving spider Araneus ventricosus genome elucidates the spidroin gene catalogue.</title>
        <authorList>
            <person name="Kono N."/>
            <person name="Nakamura H."/>
            <person name="Ohtoshi R."/>
            <person name="Moran D.A.P."/>
            <person name="Shinohara A."/>
            <person name="Yoshida Y."/>
            <person name="Fujiwara M."/>
            <person name="Mori M."/>
            <person name="Tomita M."/>
            <person name="Arakawa K."/>
        </authorList>
    </citation>
    <scope>NUCLEOTIDE SEQUENCE [LARGE SCALE GENOMIC DNA]</scope>
</reference>
<gene>
    <name evidence="3" type="ORF">AVEN_235084_1</name>
</gene>
<keyword evidence="1" id="KW-0812">Transmembrane</keyword>